<organism evidence="1 2">
    <name type="scientific">Dermacentor silvarum</name>
    <name type="common">Tick</name>
    <dbReference type="NCBI Taxonomy" id="543639"/>
    <lineage>
        <taxon>Eukaryota</taxon>
        <taxon>Metazoa</taxon>
        <taxon>Ecdysozoa</taxon>
        <taxon>Arthropoda</taxon>
        <taxon>Chelicerata</taxon>
        <taxon>Arachnida</taxon>
        <taxon>Acari</taxon>
        <taxon>Parasitiformes</taxon>
        <taxon>Ixodida</taxon>
        <taxon>Ixodoidea</taxon>
        <taxon>Ixodidae</taxon>
        <taxon>Rhipicephalinae</taxon>
        <taxon>Dermacentor</taxon>
    </lineage>
</organism>
<evidence type="ECO:0000313" key="2">
    <source>
        <dbReference type="Proteomes" id="UP000821865"/>
    </source>
</evidence>
<sequence>MDEEVSARVIKKTQDLLGSVIKKPPLQEKLLKKPPFRFLHDVIHNVIKATNFLDGLYTQEELTSENIKDKEGKIAFLQKAIDAVANSHEVTLEADNLLAPPEPENNTMQEVERPMSRVTKATITLGSIFEDTCTSNAQCEPRGASCSEGRYLYKPSEPVSLKSKHLTCRAAAGLG</sequence>
<protein>
    <submittedName>
        <fullName evidence="1">Uncharacterized protein</fullName>
    </submittedName>
</protein>
<proteinExistence type="predicted"/>
<dbReference type="Proteomes" id="UP000821865">
    <property type="component" value="Chromosome 6"/>
</dbReference>
<accession>A0ACB8CJJ5</accession>
<dbReference type="EMBL" id="CM023475">
    <property type="protein sequence ID" value="KAH7945019.1"/>
    <property type="molecule type" value="Genomic_DNA"/>
</dbReference>
<name>A0ACB8CJJ5_DERSI</name>
<keyword evidence="2" id="KW-1185">Reference proteome</keyword>
<reference evidence="1" key="1">
    <citation type="submission" date="2020-05" db="EMBL/GenBank/DDBJ databases">
        <title>Large-scale comparative analyses of tick genomes elucidate their genetic diversity and vector capacities.</title>
        <authorList>
            <person name="Jia N."/>
            <person name="Wang J."/>
            <person name="Shi W."/>
            <person name="Du L."/>
            <person name="Sun Y."/>
            <person name="Zhan W."/>
            <person name="Jiang J."/>
            <person name="Wang Q."/>
            <person name="Zhang B."/>
            <person name="Ji P."/>
            <person name="Sakyi L.B."/>
            <person name="Cui X."/>
            <person name="Yuan T."/>
            <person name="Jiang B."/>
            <person name="Yang W."/>
            <person name="Lam T.T.-Y."/>
            <person name="Chang Q."/>
            <person name="Ding S."/>
            <person name="Wang X."/>
            <person name="Zhu J."/>
            <person name="Ruan X."/>
            <person name="Zhao L."/>
            <person name="Wei J."/>
            <person name="Que T."/>
            <person name="Du C."/>
            <person name="Cheng J."/>
            <person name="Dai P."/>
            <person name="Han X."/>
            <person name="Huang E."/>
            <person name="Gao Y."/>
            <person name="Liu J."/>
            <person name="Shao H."/>
            <person name="Ye R."/>
            <person name="Li L."/>
            <person name="Wei W."/>
            <person name="Wang X."/>
            <person name="Wang C."/>
            <person name="Yang T."/>
            <person name="Huo Q."/>
            <person name="Li W."/>
            <person name="Guo W."/>
            <person name="Chen H."/>
            <person name="Zhou L."/>
            <person name="Ni X."/>
            <person name="Tian J."/>
            <person name="Zhou Y."/>
            <person name="Sheng Y."/>
            <person name="Liu T."/>
            <person name="Pan Y."/>
            <person name="Xia L."/>
            <person name="Li J."/>
            <person name="Zhao F."/>
            <person name="Cao W."/>
        </authorList>
    </citation>
    <scope>NUCLEOTIDE SEQUENCE</scope>
    <source>
        <strain evidence="1">Dsil-2018</strain>
    </source>
</reference>
<evidence type="ECO:0000313" key="1">
    <source>
        <dbReference type="EMBL" id="KAH7945019.1"/>
    </source>
</evidence>
<gene>
    <name evidence="1" type="ORF">HPB49_004759</name>
</gene>
<comment type="caution">
    <text evidence="1">The sequence shown here is derived from an EMBL/GenBank/DDBJ whole genome shotgun (WGS) entry which is preliminary data.</text>
</comment>